<keyword evidence="4" id="KW-0614">Plasmid</keyword>
<feature type="compositionally biased region" description="Basic and acidic residues" evidence="1">
    <location>
        <begin position="383"/>
        <end position="408"/>
    </location>
</feature>
<dbReference type="NCBIfam" id="TIGR01167">
    <property type="entry name" value="LPXTG_anchor"/>
    <property type="match status" value="1"/>
</dbReference>
<geneLocation type="plasmid" evidence="5">
    <name>pc0210c1</name>
</geneLocation>
<feature type="signal peptide" evidence="3">
    <location>
        <begin position="1"/>
        <end position="20"/>
    </location>
</feature>
<dbReference type="Gene3D" id="2.60.40.4300">
    <property type="match status" value="1"/>
</dbReference>
<proteinExistence type="predicted"/>
<feature type="region of interest" description="Disordered" evidence="1">
    <location>
        <begin position="383"/>
        <end position="461"/>
    </location>
</feature>
<evidence type="ECO:0000256" key="3">
    <source>
        <dbReference type="SAM" id="SignalP"/>
    </source>
</evidence>
<feature type="chain" id="PRO_5039092013" evidence="3">
    <location>
        <begin position="21"/>
        <end position="498"/>
    </location>
</feature>
<dbReference type="EMBL" id="CP049229">
    <property type="protein sequence ID" value="QIH24500.1"/>
    <property type="molecule type" value="Genomic_DNA"/>
</dbReference>
<sequence>MHKKLIISLCAVTLLSLGGAAIGPATVAIHADSNQLSTTAQPKEKDSTFAGTIDLVDKAGKVLGQTSVLNGNYGDHVAITLPTGYVSADNGATTIDYVLNKERKPICIQKLAERLVSRIIKIHRPDGVTVSVMQSTTADGLFAAYKVPEFKYYRPSAPIIPAAKASDDKDKVLEVSYTRTLPDWAIGVDGYTVITAGTISRTINFVDESGKIIAPSKVQTVKREILVKDNGLSNIYGASTVASQPNKVVDKSSLGTAGQTIEQAEIATANKLSAAKGFLVLEIHGKNANIVAPAYKLNDVTAPTIKGMKVKNAKQAKINNQYLWLSEPHTLAMNPVLDNGLHQFLLSDTAINVVYTKAKEVKKAESTGNNYYFFGNLTNPDTAKAKDATKDKAATKTQDPTKAKDATKTQDPAKTQDATKGKDADKSMTKAQDPAKAKIANGKTLPNGTGSMGVTTGSVLPQTGNRPNNWLILAAGAALAALGLGFADKFSKQKDSRN</sequence>
<evidence type="ECO:0000313" key="4">
    <source>
        <dbReference type="EMBL" id="QIH24500.1"/>
    </source>
</evidence>
<dbReference type="Proteomes" id="UP000501676">
    <property type="component" value="Plasmid pC0210C1"/>
</dbReference>
<dbReference type="AlphaFoldDB" id="A0A6G7BAR5"/>
<keyword evidence="2" id="KW-0472">Membrane</keyword>
<protein>
    <submittedName>
        <fullName evidence="4">LPXTG cell wall anchor domain-containing protein</fullName>
    </submittedName>
</protein>
<gene>
    <name evidence="4" type="ORF">G6Z83_07210</name>
</gene>
<evidence type="ECO:0000256" key="2">
    <source>
        <dbReference type="SAM" id="Phobius"/>
    </source>
</evidence>
<name>A0A6G7BAR5_9LACO</name>
<feature type="transmembrane region" description="Helical" evidence="2">
    <location>
        <begin position="470"/>
        <end position="487"/>
    </location>
</feature>
<reference evidence="4 5" key="1">
    <citation type="submission" date="2020-02" db="EMBL/GenBank/DDBJ databases">
        <title>Complete genome sequences of six Lactobacillus iners strains isolated from the human vagina.</title>
        <authorList>
            <person name="France M.T."/>
            <person name="Rutt L."/>
            <person name="Narina S."/>
            <person name="Arbaugh S."/>
            <person name="Humphrys M.S."/>
            <person name="Ma B."/>
            <person name="Hayward M.R."/>
            <person name="Relman D."/>
            <person name="Kwon D.S."/>
            <person name="Ravel J."/>
        </authorList>
    </citation>
    <scope>NUCLEOTIDE SEQUENCE [LARGE SCALE GENOMIC DNA]</scope>
    <source>
        <strain evidence="4 5">C0210C1</strain>
        <plasmid evidence="5">pc0210c1</plasmid>
    </source>
</reference>
<keyword evidence="2" id="KW-1133">Transmembrane helix</keyword>
<organism evidence="4 5">
    <name type="scientific">Lactobacillus iners</name>
    <dbReference type="NCBI Taxonomy" id="147802"/>
    <lineage>
        <taxon>Bacteria</taxon>
        <taxon>Bacillati</taxon>
        <taxon>Bacillota</taxon>
        <taxon>Bacilli</taxon>
        <taxon>Lactobacillales</taxon>
        <taxon>Lactobacillaceae</taxon>
        <taxon>Lactobacillus</taxon>
    </lineage>
</organism>
<keyword evidence="3" id="KW-0732">Signal</keyword>
<feature type="compositionally biased region" description="Basic and acidic residues" evidence="1">
    <location>
        <begin position="417"/>
        <end position="436"/>
    </location>
</feature>
<evidence type="ECO:0000313" key="5">
    <source>
        <dbReference type="Proteomes" id="UP000501676"/>
    </source>
</evidence>
<evidence type="ECO:0000256" key="1">
    <source>
        <dbReference type="SAM" id="MobiDB-lite"/>
    </source>
</evidence>
<accession>A0A6G7BAR5</accession>
<dbReference type="RefSeq" id="WP_164824171.1">
    <property type="nucleotide sequence ID" value="NZ_CP049229.1"/>
</dbReference>
<feature type="compositionally biased region" description="Low complexity" evidence="1">
    <location>
        <begin position="448"/>
        <end position="459"/>
    </location>
</feature>
<keyword evidence="2" id="KW-0812">Transmembrane</keyword>